<keyword evidence="6 8" id="KW-0539">Nucleus</keyword>
<evidence type="ECO:0000256" key="7">
    <source>
        <dbReference type="ARBA" id="ARBA00023294"/>
    </source>
</evidence>
<dbReference type="InterPro" id="IPR003311">
    <property type="entry name" value="AUX_IAA"/>
</dbReference>
<dbReference type="FunFam" id="3.10.20.90:FF:000078">
    <property type="entry name" value="Auxin-responsive protein"/>
    <property type="match status" value="1"/>
</dbReference>
<evidence type="ECO:0000259" key="10">
    <source>
        <dbReference type="PROSITE" id="PS51745"/>
    </source>
</evidence>
<sequence>MSRVFEEHDYIGLSKVSSIEEQTSDKSKNSDISDKKNTKTLNFKATELRLGLPGSQSPENGVGDDDHFNYKNVGKFNNLVSGAKRGFSDAITGASNNWGLSENGGSDTTAMEENDDKKLQSSPPVSVQPSSAIASSKAQVVGWPPIRSFRKNSMAVINTPKINEDKDFKPEAGCLFVKVSMDGAPYLRKINLRTYGGYVELSSALEKMFSGFTVGEVDFSKGRLMDNLRHSEYVLTYEDKDGDWMLVGDVPWNMYMDSCRRMRIMKSSDAVGLASKSSEDSEE</sequence>
<name>A0A9R0JEV5_SPIOL</name>
<keyword evidence="7 8" id="KW-0927">Auxin signaling pathway</keyword>
<keyword evidence="4 8" id="KW-0805">Transcription regulation</keyword>
<dbReference type="InterPro" id="IPR033389">
    <property type="entry name" value="AUX/IAA_dom"/>
</dbReference>
<comment type="subunit">
    <text evidence="8">Homodimers and heterodimers.</text>
</comment>
<dbReference type="InterPro" id="IPR053793">
    <property type="entry name" value="PB1-like"/>
</dbReference>
<feature type="region of interest" description="Disordered" evidence="9">
    <location>
        <begin position="94"/>
        <end position="131"/>
    </location>
</feature>
<comment type="similarity">
    <text evidence="2 8">Belongs to the Aux/IAA family.</text>
</comment>
<dbReference type="RefSeq" id="XP_021865847.1">
    <property type="nucleotide sequence ID" value="XM_022010155.2"/>
</dbReference>
<organism evidence="11 12">
    <name type="scientific">Spinacia oleracea</name>
    <name type="common">Spinach</name>
    <dbReference type="NCBI Taxonomy" id="3562"/>
    <lineage>
        <taxon>Eukaryota</taxon>
        <taxon>Viridiplantae</taxon>
        <taxon>Streptophyta</taxon>
        <taxon>Embryophyta</taxon>
        <taxon>Tracheophyta</taxon>
        <taxon>Spermatophyta</taxon>
        <taxon>Magnoliopsida</taxon>
        <taxon>eudicotyledons</taxon>
        <taxon>Gunneridae</taxon>
        <taxon>Pentapetalae</taxon>
        <taxon>Caryophyllales</taxon>
        <taxon>Chenopodiaceae</taxon>
        <taxon>Chenopodioideae</taxon>
        <taxon>Anserineae</taxon>
        <taxon>Spinacia</taxon>
    </lineage>
</organism>
<comment type="function">
    <text evidence="8">Aux/IAA proteins are short-lived transcriptional factors that function as repressors of early auxin response genes at low auxin concentrations.</text>
</comment>
<gene>
    <name evidence="12" type="primary">LOC110804550</name>
</gene>
<protein>
    <recommendedName>
        <fullName evidence="8">Auxin-responsive protein</fullName>
    </recommendedName>
</protein>
<accession>A0A9R0JEV5</accession>
<dbReference type="KEGG" id="soe:110804550"/>
<evidence type="ECO:0000256" key="3">
    <source>
        <dbReference type="ARBA" id="ARBA00022491"/>
    </source>
</evidence>
<dbReference type="GeneID" id="110804550"/>
<keyword evidence="11" id="KW-1185">Reference proteome</keyword>
<proteinExistence type="inferred from homology"/>
<evidence type="ECO:0000313" key="11">
    <source>
        <dbReference type="Proteomes" id="UP000813463"/>
    </source>
</evidence>
<dbReference type="Gene3D" id="3.10.20.90">
    <property type="entry name" value="Phosphatidylinositol 3-kinase Catalytic Subunit, Chain A, domain 1"/>
    <property type="match status" value="1"/>
</dbReference>
<reference evidence="11" key="1">
    <citation type="journal article" date="2021" name="Nat. Commun.">
        <title>Genomic analyses provide insights into spinach domestication and the genetic basis of agronomic traits.</title>
        <authorList>
            <person name="Cai X."/>
            <person name="Sun X."/>
            <person name="Xu C."/>
            <person name="Sun H."/>
            <person name="Wang X."/>
            <person name="Ge C."/>
            <person name="Zhang Z."/>
            <person name="Wang Q."/>
            <person name="Fei Z."/>
            <person name="Jiao C."/>
            <person name="Wang Q."/>
        </authorList>
    </citation>
    <scope>NUCLEOTIDE SEQUENCE [LARGE SCALE GENOMIC DNA]</scope>
    <source>
        <strain evidence="11">cv. Varoflay</strain>
    </source>
</reference>
<dbReference type="GO" id="GO:0006355">
    <property type="term" value="P:regulation of DNA-templated transcription"/>
    <property type="evidence" value="ECO:0007669"/>
    <property type="project" value="InterPro"/>
</dbReference>
<feature type="compositionally biased region" description="Basic and acidic residues" evidence="9">
    <location>
        <begin position="23"/>
        <end position="37"/>
    </location>
</feature>
<dbReference type="PANTHER" id="PTHR31734:SF138">
    <property type="entry name" value="AUXIN-RESPONSIVE PROTEIN IAA8"/>
    <property type="match status" value="1"/>
</dbReference>
<feature type="region of interest" description="Disordered" evidence="9">
    <location>
        <begin position="15"/>
        <end position="65"/>
    </location>
</feature>
<dbReference type="GO" id="GO:0005634">
    <property type="term" value="C:nucleus"/>
    <property type="evidence" value="ECO:0007669"/>
    <property type="project" value="UniProtKB-SubCell"/>
</dbReference>
<keyword evidence="5 8" id="KW-0804">Transcription</keyword>
<evidence type="ECO:0000256" key="6">
    <source>
        <dbReference type="ARBA" id="ARBA00023242"/>
    </source>
</evidence>
<evidence type="ECO:0000256" key="2">
    <source>
        <dbReference type="ARBA" id="ARBA00006728"/>
    </source>
</evidence>
<feature type="compositionally biased region" description="Low complexity" evidence="9">
    <location>
        <begin position="120"/>
        <end position="131"/>
    </location>
</feature>
<dbReference type="SUPFAM" id="SSF54277">
    <property type="entry name" value="CAD &amp; PB1 domains"/>
    <property type="match status" value="1"/>
</dbReference>
<feature type="domain" description="PB1" evidence="10">
    <location>
        <begin position="174"/>
        <end position="267"/>
    </location>
</feature>
<dbReference type="GO" id="GO:0009734">
    <property type="term" value="P:auxin-activated signaling pathway"/>
    <property type="evidence" value="ECO:0007669"/>
    <property type="project" value="UniProtKB-UniRule"/>
</dbReference>
<evidence type="ECO:0000256" key="8">
    <source>
        <dbReference type="RuleBase" id="RU004549"/>
    </source>
</evidence>
<keyword evidence="3 8" id="KW-0678">Repressor</keyword>
<comment type="subcellular location">
    <subcellularLocation>
        <location evidence="1 8">Nucleus</location>
    </subcellularLocation>
</comment>
<dbReference type="PROSITE" id="PS51745">
    <property type="entry name" value="PB1"/>
    <property type="match status" value="1"/>
</dbReference>
<evidence type="ECO:0000256" key="9">
    <source>
        <dbReference type="SAM" id="MobiDB-lite"/>
    </source>
</evidence>
<dbReference type="OrthoDB" id="7848332at2759"/>
<evidence type="ECO:0000313" key="12">
    <source>
        <dbReference type="RefSeq" id="XP_021865847.1"/>
    </source>
</evidence>
<dbReference type="Pfam" id="PF02309">
    <property type="entry name" value="AUX_IAA"/>
    <property type="match status" value="1"/>
</dbReference>
<dbReference type="PANTHER" id="PTHR31734">
    <property type="entry name" value="AUXIN-RESPONSIVE PROTEIN IAA17"/>
    <property type="match status" value="1"/>
</dbReference>
<evidence type="ECO:0000256" key="5">
    <source>
        <dbReference type="ARBA" id="ARBA00023163"/>
    </source>
</evidence>
<dbReference type="Proteomes" id="UP000813463">
    <property type="component" value="Chromosome 2"/>
</dbReference>
<reference evidence="12" key="2">
    <citation type="submission" date="2025-08" db="UniProtKB">
        <authorList>
            <consortium name="RefSeq"/>
        </authorList>
    </citation>
    <scope>IDENTIFICATION</scope>
    <source>
        <tissue evidence="12">Leaf</tissue>
    </source>
</reference>
<evidence type="ECO:0000256" key="4">
    <source>
        <dbReference type="ARBA" id="ARBA00023015"/>
    </source>
</evidence>
<feature type="compositionally biased region" description="Polar residues" evidence="9">
    <location>
        <begin position="94"/>
        <end position="111"/>
    </location>
</feature>
<evidence type="ECO:0000256" key="1">
    <source>
        <dbReference type="ARBA" id="ARBA00004123"/>
    </source>
</evidence>
<dbReference type="AlphaFoldDB" id="A0A9R0JEV5"/>